<keyword evidence="2" id="KW-0687">Ribonucleoprotein</keyword>
<dbReference type="PANTHER" id="PTHR10553:SF2">
    <property type="entry name" value="SMALL NUCLEAR RIBONUCLEOPROTEIN G"/>
    <property type="match status" value="1"/>
</dbReference>
<dbReference type="InterPro" id="IPR047575">
    <property type="entry name" value="Sm"/>
</dbReference>
<dbReference type="GO" id="GO:0005682">
    <property type="term" value="C:U5 snRNP"/>
    <property type="evidence" value="ECO:0007669"/>
    <property type="project" value="TreeGrafter"/>
</dbReference>
<dbReference type="GO" id="GO:0005689">
    <property type="term" value="C:U12-type spliceosomal complex"/>
    <property type="evidence" value="ECO:0007669"/>
    <property type="project" value="TreeGrafter"/>
</dbReference>
<dbReference type="SUPFAM" id="SSF50182">
    <property type="entry name" value="Sm-like ribonucleoproteins"/>
    <property type="match status" value="1"/>
</dbReference>
<dbReference type="Proteomes" id="UP000245884">
    <property type="component" value="Unassembled WGS sequence"/>
</dbReference>
<organism evidence="5 6">
    <name type="scientific">Jaminaea rosea</name>
    <dbReference type="NCBI Taxonomy" id="1569628"/>
    <lineage>
        <taxon>Eukaryota</taxon>
        <taxon>Fungi</taxon>
        <taxon>Dikarya</taxon>
        <taxon>Basidiomycota</taxon>
        <taxon>Ustilaginomycotina</taxon>
        <taxon>Exobasidiomycetes</taxon>
        <taxon>Microstromatales</taxon>
        <taxon>Microstromatales incertae sedis</taxon>
        <taxon>Jaminaea</taxon>
    </lineage>
</organism>
<comment type="similarity">
    <text evidence="1">Belongs to the snRNP Sm proteins family.</text>
</comment>
<accession>A0A316UNQ3</accession>
<dbReference type="EMBL" id="KZ819679">
    <property type="protein sequence ID" value="PWN24795.1"/>
    <property type="molecule type" value="Genomic_DNA"/>
</dbReference>
<dbReference type="GO" id="GO:0071013">
    <property type="term" value="C:catalytic step 2 spliceosome"/>
    <property type="evidence" value="ECO:0007669"/>
    <property type="project" value="TreeGrafter"/>
</dbReference>
<dbReference type="PROSITE" id="PS52002">
    <property type="entry name" value="SM"/>
    <property type="match status" value="1"/>
</dbReference>
<dbReference type="Pfam" id="PF01423">
    <property type="entry name" value="LSM"/>
    <property type="match status" value="1"/>
</dbReference>
<dbReference type="InterPro" id="IPR044641">
    <property type="entry name" value="Lsm7/SmG-like"/>
</dbReference>
<dbReference type="GO" id="GO:0005687">
    <property type="term" value="C:U4 snRNP"/>
    <property type="evidence" value="ECO:0007669"/>
    <property type="project" value="TreeGrafter"/>
</dbReference>
<dbReference type="STRING" id="1569628.A0A316UNQ3"/>
<dbReference type="InterPro" id="IPR010920">
    <property type="entry name" value="LSM_dom_sf"/>
</dbReference>
<evidence type="ECO:0000256" key="3">
    <source>
        <dbReference type="ARBA" id="ARBA00041356"/>
    </source>
</evidence>
<dbReference type="GO" id="GO:0005685">
    <property type="term" value="C:U1 snRNP"/>
    <property type="evidence" value="ECO:0007669"/>
    <property type="project" value="TreeGrafter"/>
</dbReference>
<evidence type="ECO:0000256" key="1">
    <source>
        <dbReference type="ARBA" id="ARBA00006850"/>
    </source>
</evidence>
<dbReference type="InterPro" id="IPR001163">
    <property type="entry name" value="Sm_dom_euk/arc"/>
</dbReference>
<dbReference type="GO" id="GO:0000398">
    <property type="term" value="P:mRNA splicing, via spliceosome"/>
    <property type="evidence" value="ECO:0007669"/>
    <property type="project" value="TreeGrafter"/>
</dbReference>
<keyword evidence="6" id="KW-1185">Reference proteome</keyword>
<dbReference type="FunFam" id="2.30.30.100:FF:000107">
    <property type="entry name" value="Small nuclear ribonucleoprotein G"/>
    <property type="match status" value="1"/>
</dbReference>
<dbReference type="AlphaFoldDB" id="A0A316UNQ3"/>
<dbReference type="GO" id="GO:0034719">
    <property type="term" value="C:SMN-Sm protein complex"/>
    <property type="evidence" value="ECO:0007669"/>
    <property type="project" value="TreeGrafter"/>
</dbReference>
<dbReference type="RefSeq" id="XP_025359407.1">
    <property type="nucleotide sequence ID" value="XM_025508564.1"/>
</dbReference>
<gene>
    <name evidence="5" type="ORF">BDZ90DRAFT_263009</name>
</gene>
<dbReference type="GO" id="GO:0005686">
    <property type="term" value="C:U2 snRNP"/>
    <property type="evidence" value="ECO:0007669"/>
    <property type="project" value="TreeGrafter"/>
</dbReference>
<dbReference type="GeneID" id="37030387"/>
<name>A0A316UNQ3_9BASI</name>
<feature type="domain" description="Sm" evidence="4">
    <location>
        <begin position="4"/>
        <end position="96"/>
    </location>
</feature>
<evidence type="ECO:0000259" key="4">
    <source>
        <dbReference type="PROSITE" id="PS52002"/>
    </source>
</evidence>
<reference evidence="5 6" key="1">
    <citation type="journal article" date="2018" name="Mol. Biol. Evol.">
        <title>Broad Genomic Sampling Reveals a Smut Pathogenic Ancestry of the Fungal Clade Ustilaginomycotina.</title>
        <authorList>
            <person name="Kijpornyongpan T."/>
            <person name="Mondo S.J."/>
            <person name="Barry K."/>
            <person name="Sandor L."/>
            <person name="Lee J."/>
            <person name="Lipzen A."/>
            <person name="Pangilinan J."/>
            <person name="LaButti K."/>
            <person name="Hainaut M."/>
            <person name="Henrissat B."/>
            <person name="Grigoriev I.V."/>
            <person name="Spatafora J.W."/>
            <person name="Aime M.C."/>
        </authorList>
    </citation>
    <scope>NUCLEOTIDE SEQUENCE [LARGE SCALE GENOMIC DNA]</scope>
    <source>
        <strain evidence="5 6">MCA 5214</strain>
    </source>
</reference>
<dbReference type="PANTHER" id="PTHR10553">
    <property type="entry name" value="SMALL NUCLEAR RIBONUCLEOPROTEIN"/>
    <property type="match status" value="1"/>
</dbReference>
<dbReference type="GO" id="GO:0097526">
    <property type="term" value="C:spliceosomal tri-snRNP complex"/>
    <property type="evidence" value="ECO:0007669"/>
    <property type="project" value="TreeGrafter"/>
</dbReference>
<evidence type="ECO:0000313" key="5">
    <source>
        <dbReference type="EMBL" id="PWN24795.1"/>
    </source>
</evidence>
<dbReference type="GO" id="GO:0003723">
    <property type="term" value="F:RNA binding"/>
    <property type="evidence" value="ECO:0007669"/>
    <property type="project" value="InterPro"/>
</dbReference>
<evidence type="ECO:0000313" key="6">
    <source>
        <dbReference type="Proteomes" id="UP000245884"/>
    </source>
</evidence>
<dbReference type="GO" id="GO:0071011">
    <property type="term" value="C:precatalytic spliceosome"/>
    <property type="evidence" value="ECO:0007669"/>
    <property type="project" value="TreeGrafter"/>
</dbReference>
<evidence type="ECO:0000256" key="2">
    <source>
        <dbReference type="ARBA" id="ARBA00023274"/>
    </source>
</evidence>
<proteinExistence type="inferred from homology"/>
<dbReference type="GO" id="GO:0071004">
    <property type="term" value="C:U2-type prespliceosome"/>
    <property type="evidence" value="ECO:0007669"/>
    <property type="project" value="TreeGrafter"/>
</dbReference>
<dbReference type="OrthoDB" id="2146at2759"/>
<sequence length="99" mass="10825">MAKVAQPELKRYLNKRVCVNLQGGRRIVGLCSGFDIFMNMVIDEATEQIHPPVAGAQANADGRVQENRNVWQDGDRLGMVVVRGNSVSSVEGLEAIKTT</sequence>
<dbReference type="Gene3D" id="2.30.30.100">
    <property type="match status" value="1"/>
</dbReference>
<protein>
    <recommendedName>
        <fullName evidence="3">Sm protein G</fullName>
    </recommendedName>
</protein>
<dbReference type="SMART" id="SM00651">
    <property type="entry name" value="Sm"/>
    <property type="match status" value="1"/>
</dbReference>